<keyword evidence="1" id="KW-1133">Transmembrane helix</keyword>
<dbReference type="EMBL" id="CP017080">
    <property type="protein sequence ID" value="AOH54925.1"/>
    <property type="molecule type" value="Genomic_DNA"/>
</dbReference>
<reference evidence="2 3" key="1">
    <citation type="submission" date="2016-08" db="EMBL/GenBank/DDBJ databases">
        <title>Complete genome sequence of Bacillus muralis G25-68, a strain with toxicity to nematodes.</title>
        <authorList>
            <person name="Zheng Z."/>
        </authorList>
    </citation>
    <scope>NUCLEOTIDE SEQUENCE [LARGE SCALE GENOMIC DNA]</scope>
    <source>
        <strain evidence="2 3">G25-68</strain>
    </source>
</reference>
<accession>A0A1B3XNX0</accession>
<evidence type="ECO:0000256" key="1">
    <source>
        <dbReference type="SAM" id="Phobius"/>
    </source>
</evidence>
<keyword evidence="1" id="KW-0812">Transmembrane</keyword>
<feature type="transmembrane region" description="Helical" evidence="1">
    <location>
        <begin position="31"/>
        <end position="49"/>
    </location>
</feature>
<organism evidence="2 3">
    <name type="scientific">Peribacillus muralis</name>
    <dbReference type="NCBI Taxonomy" id="264697"/>
    <lineage>
        <taxon>Bacteria</taxon>
        <taxon>Bacillati</taxon>
        <taxon>Bacillota</taxon>
        <taxon>Bacilli</taxon>
        <taxon>Bacillales</taxon>
        <taxon>Bacillaceae</taxon>
        <taxon>Peribacillus</taxon>
    </lineage>
</organism>
<keyword evidence="1" id="KW-0472">Membrane</keyword>
<name>A0A1B3XNX0_9BACI</name>
<evidence type="ECO:0000313" key="2">
    <source>
        <dbReference type="EMBL" id="AOH54925.1"/>
    </source>
</evidence>
<protein>
    <submittedName>
        <fullName evidence="2">Uncharacterized protein</fullName>
    </submittedName>
</protein>
<proteinExistence type="predicted"/>
<evidence type="ECO:0000313" key="3">
    <source>
        <dbReference type="Proteomes" id="UP000077926"/>
    </source>
</evidence>
<dbReference type="OrthoDB" id="2932714at2"/>
<dbReference type="AlphaFoldDB" id="A0A1B3XNX0"/>
<dbReference type="RefSeq" id="WP_064465128.1">
    <property type="nucleotide sequence ID" value="NZ_CP017080.1"/>
</dbReference>
<keyword evidence="3" id="KW-1185">Reference proteome</keyword>
<feature type="transmembrane region" description="Helical" evidence="1">
    <location>
        <begin position="7"/>
        <end position="25"/>
    </location>
</feature>
<gene>
    <name evidence="2" type="ORF">ABE28_011240</name>
</gene>
<sequence>MLKILKHLIFWLCMIGTLFSVVYFFVAEIPLYIKLLGGAILLYLAYDLITESRERKRKEALDA</sequence>
<dbReference type="KEGG" id="bmur:ABE28_011240"/>
<dbReference type="Proteomes" id="UP000077926">
    <property type="component" value="Chromosome"/>
</dbReference>